<dbReference type="GO" id="GO:0045454">
    <property type="term" value="P:cell redox homeostasis"/>
    <property type="evidence" value="ECO:0007669"/>
    <property type="project" value="TreeGrafter"/>
</dbReference>
<proteinExistence type="predicted"/>
<keyword evidence="4" id="KW-0676">Redox-active center</keyword>
<dbReference type="CDD" id="cd02947">
    <property type="entry name" value="TRX_family"/>
    <property type="match status" value="1"/>
</dbReference>
<evidence type="ECO:0000313" key="6">
    <source>
        <dbReference type="EMBL" id="MWB79247.1"/>
    </source>
</evidence>
<reference evidence="6 7" key="1">
    <citation type="submission" date="2019-11" db="EMBL/GenBank/DDBJ databases">
        <title>Pseudooceanicola pacifica sp. nov., isolated from deep-sea sediment of the Pacific Ocean.</title>
        <authorList>
            <person name="Lyu L."/>
        </authorList>
    </citation>
    <scope>NUCLEOTIDE SEQUENCE [LARGE SCALE GENOMIC DNA]</scope>
    <source>
        <strain evidence="6 7">216_PA32_1</strain>
    </source>
</reference>
<keyword evidence="3" id="KW-1015">Disulfide bond</keyword>
<evidence type="ECO:0000256" key="1">
    <source>
        <dbReference type="ARBA" id="ARBA00022448"/>
    </source>
</evidence>
<dbReference type="InterPro" id="IPR036249">
    <property type="entry name" value="Thioredoxin-like_sf"/>
</dbReference>
<protein>
    <submittedName>
        <fullName evidence="6">Thiol reductase thioredoxin</fullName>
    </submittedName>
</protein>
<dbReference type="PROSITE" id="PS00194">
    <property type="entry name" value="THIOREDOXIN_1"/>
    <property type="match status" value="1"/>
</dbReference>
<accession>A0A844W5V8</accession>
<keyword evidence="1" id="KW-0813">Transport</keyword>
<dbReference type="PANTHER" id="PTHR45663:SF11">
    <property type="entry name" value="GEO12009P1"/>
    <property type="match status" value="1"/>
</dbReference>
<dbReference type="Pfam" id="PF21352">
    <property type="entry name" value="Zn_ribbon_Thio2"/>
    <property type="match status" value="1"/>
</dbReference>
<evidence type="ECO:0000259" key="5">
    <source>
        <dbReference type="PROSITE" id="PS51352"/>
    </source>
</evidence>
<dbReference type="PANTHER" id="PTHR45663">
    <property type="entry name" value="GEO12009P1"/>
    <property type="match status" value="1"/>
</dbReference>
<dbReference type="Gene3D" id="3.40.30.10">
    <property type="entry name" value="Glutaredoxin"/>
    <property type="match status" value="1"/>
</dbReference>
<organism evidence="6 7">
    <name type="scientific">Pseudooceanicola pacificus</name>
    <dbReference type="NCBI Taxonomy" id="2676438"/>
    <lineage>
        <taxon>Bacteria</taxon>
        <taxon>Pseudomonadati</taxon>
        <taxon>Pseudomonadota</taxon>
        <taxon>Alphaproteobacteria</taxon>
        <taxon>Rhodobacterales</taxon>
        <taxon>Paracoccaceae</taxon>
        <taxon>Pseudooceanicola</taxon>
    </lineage>
</organism>
<name>A0A844W5V8_9RHOB</name>
<sequence>MAGIKMTCLNCGQANRVPRDRLGSGPKCGTCGGALVTGKVAELDAATLGKAARTDELPLVVDYWAPWCGPCRAMAPEFLKAAGGLKGVARLAKIDTQANPSVSGANGIRGIPTMILYAGGRERARTSGAMGQAAILDWVNKAIAGRA</sequence>
<comment type="caution">
    <text evidence="6">The sequence shown here is derived from an EMBL/GenBank/DDBJ whole genome shotgun (WGS) entry which is preliminary data.</text>
</comment>
<keyword evidence="2" id="KW-0249">Electron transport</keyword>
<feature type="domain" description="Thioredoxin" evidence="5">
    <location>
        <begin position="22"/>
        <end position="144"/>
    </location>
</feature>
<evidence type="ECO:0000313" key="7">
    <source>
        <dbReference type="Proteomes" id="UP000443843"/>
    </source>
</evidence>
<evidence type="ECO:0000256" key="4">
    <source>
        <dbReference type="ARBA" id="ARBA00023284"/>
    </source>
</evidence>
<dbReference type="Gene3D" id="2.30.30.380">
    <property type="entry name" value="Zn-finger domain of Sec23/24"/>
    <property type="match status" value="1"/>
</dbReference>
<evidence type="ECO:0000256" key="3">
    <source>
        <dbReference type="ARBA" id="ARBA00023157"/>
    </source>
</evidence>
<dbReference type="EMBL" id="WNXQ01000009">
    <property type="protein sequence ID" value="MWB79247.1"/>
    <property type="molecule type" value="Genomic_DNA"/>
</dbReference>
<dbReference type="RefSeq" id="WP_160383460.1">
    <property type="nucleotide sequence ID" value="NZ_WNXQ01000009.1"/>
</dbReference>
<dbReference type="PRINTS" id="PR00421">
    <property type="entry name" value="THIOREDOXIN"/>
</dbReference>
<dbReference type="Proteomes" id="UP000443843">
    <property type="component" value="Unassembled WGS sequence"/>
</dbReference>
<dbReference type="SUPFAM" id="SSF52833">
    <property type="entry name" value="Thioredoxin-like"/>
    <property type="match status" value="1"/>
</dbReference>
<dbReference type="GO" id="GO:0015035">
    <property type="term" value="F:protein-disulfide reductase activity"/>
    <property type="evidence" value="ECO:0007669"/>
    <property type="project" value="TreeGrafter"/>
</dbReference>
<evidence type="ECO:0000256" key="2">
    <source>
        <dbReference type="ARBA" id="ARBA00022982"/>
    </source>
</evidence>
<dbReference type="AlphaFoldDB" id="A0A844W5V8"/>
<dbReference type="InterPro" id="IPR013766">
    <property type="entry name" value="Thioredoxin_domain"/>
</dbReference>
<dbReference type="GO" id="GO:0005829">
    <property type="term" value="C:cytosol"/>
    <property type="evidence" value="ECO:0007669"/>
    <property type="project" value="TreeGrafter"/>
</dbReference>
<dbReference type="InterPro" id="IPR017937">
    <property type="entry name" value="Thioredoxin_CS"/>
</dbReference>
<dbReference type="PROSITE" id="PS51352">
    <property type="entry name" value="THIOREDOXIN_2"/>
    <property type="match status" value="1"/>
</dbReference>
<gene>
    <name evidence="6" type="ORF">GLS40_14500</name>
</gene>
<keyword evidence="7" id="KW-1185">Reference proteome</keyword>
<dbReference type="InterPro" id="IPR049299">
    <property type="entry name" value="Thio2_N"/>
</dbReference>
<dbReference type="Pfam" id="PF00085">
    <property type="entry name" value="Thioredoxin"/>
    <property type="match status" value="1"/>
</dbReference>